<dbReference type="Pfam" id="PF00169">
    <property type="entry name" value="PH"/>
    <property type="match status" value="1"/>
</dbReference>
<comment type="similarity">
    <text evidence="2">Belongs to the ARPC3 family.</text>
</comment>
<dbReference type="SUPFAM" id="SSF50729">
    <property type="entry name" value="PH domain-like"/>
    <property type="match status" value="1"/>
</dbReference>
<proteinExistence type="inferred from homology"/>
<dbReference type="PROSITE" id="PS50003">
    <property type="entry name" value="PH_DOMAIN"/>
    <property type="match status" value="1"/>
</dbReference>
<dbReference type="GO" id="GO:0003779">
    <property type="term" value="F:actin binding"/>
    <property type="evidence" value="ECO:0007669"/>
    <property type="project" value="UniProtKB-KW"/>
</dbReference>
<dbReference type="STRING" id="6290.A0A0N4WTV5"/>
<gene>
    <name evidence="7" type="ORF">HPLM_LOCUS15036</name>
</gene>
<evidence type="ECO:0000313" key="9">
    <source>
        <dbReference type="WBParaSite" id="HPLM_0001504401-mRNA-1"/>
    </source>
</evidence>
<protein>
    <submittedName>
        <fullName evidence="9">PH domain-containing protein</fullName>
    </submittedName>
</protein>
<dbReference type="Gene3D" id="2.30.29.30">
    <property type="entry name" value="Pleckstrin-homology domain (PH domain)/Phosphotyrosine-binding domain (PTB)"/>
    <property type="match status" value="1"/>
</dbReference>
<dbReference type="GO" id="GO:0030833">
    <property type="term" value="P:regulation of actin filament polymerization"/>
    <property type="evidence" value="ECO:0007669"/>
    <property type="project" value="InterPro"/>
</dbReference>
<reference evidence="9" key="1">
    <citation type="submission" date="2017-02" db="UniProtKB">
        <authorList>
            <consortium name="WormBaseParasite"/>
        </authorList>
    </citation>
    <scope>IDENTIFICATION</scope>
</reference>
<reference evidence="7 8" key="2">
    <citation type="submission" date="2018-11" db="EMBL/GenBank/DDBJ databases">
        <authorList>
            <consortium name="Pathogen Informatics"/>
        </authorList>
    </citation>
    <scope>NUCLEOTIDE SEQUENCE [LARGE SCALE GENOMIC DNA]</scope>
    <source>
        <strain evidence="7 8">MHpl1</strain>
    </source>
</reference>
<dbReference type="EMBL" id="UZAF01018807">
    <property type="protein sequence ID" value="VDO55163.1"/>
    <property type="molecule type" value="Genomic_DNA"/>
</dbReference>
<keyword evidence="8" id="KW-1185">Reference proteome</keyword>
<dbReference type="Proteomes" id="UP000268014">
    <property type="component" value="Unassembled WGS sequence"/>
</dbReference>
<evidence type="ECO:0000313" key="7">
    <source>
        <dbReference type="EMBL" id="VDO55163.1"/>
    </source>
</evidence>
<dbReference type="InterPro" id="IPR001849">
    <property type="entry name" value="PH_domain"/>
</dbReference>
<keyword evidence="3" id="KW-0963">Cytoplasm</keyword>
<accession>A0A0N4WTV5</accession>
<evidence type="ECO:0000256" key="4">
    <source>
        <dbReference type="ARBA" id="ARBA00023203"/>
    </source>
</evidence>
<dbReference type="OMA" id="GNECEFI"/>
<dbReference type="Gene3D" id="1.10.1760.10">
    <property type="entry name" value="Actin-related protein 2/3 complex subunit 3"/>
    <property type="match status" value="1"/>
</dbReference>
<comment type="subcellular location">
    <subcellularLocation>
        <location evidence="1">Cytoplasm</location>
        <location evidence="1">Cytoskeleton</location>
    </subcellularLocation>
</comment>
<name>A0A0N4WTV5_HAEPC</name>
<dbReference type="GO" id="GO:0034314">
    <property type="term" value="P:Arp2/3 complex-mediated actin nucleation"/>
    <property type="evidence" value="ECO:0007669"/>
    <property type="project" value="InterPro"/>
</dbReference>
<evidence type="ECO:0000259" key="6">
    <source>
        <dbReference type="PROSITE" id="PS50003"/>
    </source>
</evidence>
<dbReference type="SUPFAM" id="SSF69060">
    <property type="entry name" value="Arp2/3 complex 21 kDa subunit ARPC3"/>
    <property type="match status" value="1"/>
</dbReference>
<dbReference type="InterPro" id="IPR007204">
    <property type="entry name" value="ARPC3"/>
</dbReference>
<evidence type="ECO:0000256" key="5">
    <source>
        <dbReference type="ARBA" id="ARBA00023212"/>
    </source>
</evidence>
<evidence type="ECO:0000256" key="1">
    <source>
        <dbReference type="ARBA" id="ARBA00004245"/>
    </source>
</evidence>
<dbReference type="WBParaSite" id="HPLM_0001504401-mRNA-1">
    <property type="protein sequence ID" value="HPLM_0001504401-mRNA-1"/>
    <property type="gene ID" value="HPLM_0001504401"/>
</dbReference>
<organism evidence="9">
    <name type="scientific">Haemonchus placei</name>
    <name type="common">Barber's pole worm</name>
    <dbReference type="NCBI Taxonomy" id="6290"/>
    <lineage>
        <taxon>Eukaryota</taxon>
        <taxon>Metazoa</taxon>
        <taxon>Ecdysozoa</taxon>
        <taxon>Nematoda</taxon>
        <taxon>Chromadorea</taxon>
        <taxon>Rhabditida</taxon>
        <taxon>Rhabditina</taxon>
        <taxon>Rhabditomorpha</taxon>
        <taxon>Strongyloidea</taxon>
        <taxon>Trichostrongylidae</taxon>
        <taxon>Haemonchus</taxon>
    </lineage>
</organism>
<dbReference type="InterPro" id="IPR011993">
    <property type="entry name" value="PH-like_dom_sf"/>
</dbReference>
<dbReference type="AlphaFoldDB" id="A0A0N4WTV5"/>
<dbReference type="GO" id="GO:0005885">
    <property type="term" value="C:Arp2/3 protein complex"/>
    <property type="evidence" value="ECO:0007669"/>
    <property type="project" value="InterPro"/>
</dbReference>
<dbReference type="Pfam" id="PF04062">
    <property type="entry name" value="P21-Arc"/>
    <property type="match status" value="1"/>
</dbReference>
<feature type="domain" description="PH" evidence="6">
    <location>
        <begin position="18"/>
        <end position="115"/>
    </location>
</feature>
<keyword evidence="5" id="KW-0206">Cytoskeleton</keyword>
<keyword evidence="4" id="KW-0009">Actin-binding</keyword>
<evidence type="ECO:0000256" key="2">
    <source>
        <dbReference type="ARBA" id="ARBA00010856"/>
    </source>
</evidence>
<dbReference type="InterPro" id="IPR036753">
    <property type="entry name" value="ARPC3_sf"/>
</dbReference>
<sequence>MLANARSLYRLAADPNFERRFAANLQLQQDFRWRPCYAVLKANLLFAFNKQDDPEPPFLLLIIEDCFIELCDENKLGKDFTFEIKYKTTGRSFIFAAEDFKALERWVSLLTITPIDYMLLSKQSFAEQIERIEASETSTHYRVDVEVDIIDEALMYFKPNIFFREFEIKGPSDRTLIYLTLYITECLRKLQRSPNKISGQKDLAALALSHQLPIPGEADFPLNNMYKAPANKQEEETMRAYLQQLRQELGVRLCELAFPDPSAKPSKVITFQFF</sequence>
<evidence type="ECO:0000256" key="3">
    <source>
        <dbReference type="ARBA" id="ARBA00022490"/>
    </source>
</evidence>
<evidence type="ECO:0000313" key="8">
    <source>
        <dbReference type="Proteomes" id="UP000268014"/>
    </source>
</evidence>
<dbReference type="PANTHER" id="PTHR12391">
    <property type="entry name" value="ARP2/3 COMPLEX 21 KD SUBUNIT"/>
    <property type="match status" value="1"/>
</dbReference>
<dbReference type="OrthoDB" id="200404at2759"/>